<dbReference type="Pfam" id="PF04480">
    <property type="entry name" value="DUF559"/>
    <property type="match status" value="1"/>
</dbReference>
<evidence type="ECO:0000313" key="3">
    <source>
        <dbReference type="Proteomes" id="UP000199643"/>
    </source>
</evidence>
<keyword evidence="3" id="KW-1185">Reference proteome</keyword>
<dbReference type="EMBL" id="FNCH01000007">
    <property type="protein sequence ID" value="SDG49332.1"/>
    <property type="molecule type" value="Genomic_DNA"/>
</dbReference>
<dbReference type="PANTHER" id="PTHR38590:SF1">
    <property type="entry name" value="BLL0828 PROTEIN"/>
    <property type="match status" value="1"/>
</dbReference>
<evidence type="ECO:0000313" key="2">
    <source>
        <dbReference type="EMBL" id="SDG49332.1"/>
    </source>
</evidence>
<dbReference type="InterPro" id="IPR047216">
    <property type="entry name" value="Endonuclease_DUF559_bact"/>
</dbReference>
<reference evidence="3" key="1">
    <citation type="submission" date="2016-10" db="EMBL/GenBank/DDBJ databases">
        <authorList>
            <person name="Varghese N."/>
            <person name="Submissions S."/>
        </authorList>
    </citation>
    <scope>NUCLEOTIDE SEQUENCE [LARGE SCALE GENOMIC DNA]</scope>
    <source>
        <strain evidence="3">DSM 17933</strain>
    </source>
</reference>
<dbReference type="Gene3D" id="3.40.960.10">
    <property type="entry name" value="VSR Endonuclease"/>
    <property type="match status" value="1"/>
</dbReference>
<dbReference type="PANTHER" id="PTHR38590">
    <property type="entry name" value="BLL0828 PROTEIN"/>
    <property type="match status" value="1"/>
</dbReference>
<dbReference type="Proteomes" id="UP000199643">
    <property type="component" value="Unassembled WGS sequence"/>
</dbReference>
<dbReference type="AlphaFoldDB" id="A0A1G7UP41"/>
<proteinExistence type="predicted"/>
<accession>A0A1G7UP41</accession>
<dbReference type="STRING" id="405671.SAMN05421827_10762"/>
<name>A0A1G7UP41_9SPHI</name>
<feature type="domain" description="DUF559" evidence="1">
    <location>
        <begin position="11"/>
        <end position="58"/>
    </location>
</feature>
<evidence type="ECO:0000259" key="1">
    <source>
        <dbReference type="Pfam" id="PF04480"/>
    </source>
</evidence>
<gene>
    <name evidence="2" type="ORF">SAMN05421827_10762</name>
</gene>
<sequence>MFYGASNIIFENAKRLRNNVTEAENLLWQVISNKQLGLKFRRQHPISCFIADFYCHEAN</sequence>
<protein>
    <submittedName>
        <fullName evidence="2">Cyclase/type I restriction enzyme M protein</fullName>
    </submittedName>
</protein>
<dbReference type="InterPro" id="IPR007569">
    <property type="entry name" value="DUF559"/>
</dbReference>
<organism evidence="2 3">
    <name type="scientific">Pedobacter terrae</name>
    <dbReference type="NCBI Taxonomy" id="405671"/>
    <lineage>
        <taxon>Bacteria</taxon>
        <taxon>Pseudomonadati</taxon>
        <taxon>Bacteroidota</taxon>
        <taxon>Sphingobacteriia</taxon>
        <taxon>Sphingobacteriales</taxon>
        <taxon>Sphingobacteriaceae</taxon>
        <taxon>Pedobacter</taxon>
    </lineage>
</organism>